<sequence>VVVEKDKSARDNIERCNPCIPLRGLDIPGSNSPPQPGKVQIPHPPDMDHSQNAHGLPGWGEGRLLKLPTGQHITLKLPRKKHERSHERCCTNDKQFLKPDSKDSDYQTSSTINTIESQVTGTICLESGSYLKNYAGCKGCGKREPLKTLEMSTQEDNDGEELVTYKHICPSCEHLVAEHEYTFRVEGKYQEYMMTCLLCGTAADSISILPESPTENTSTF</sequence>
<evidence type="ECO:0000256" key="4">
    <source>
        <dbReference type="ARBA" id="ARBA00022723"/>
    </source>
</evidence>
<evidence type="ECO:0000256" key="1">
    <source>
        <dbReference type="ARBA" id="ARBA00009577"/>
    </source>
</evidence>
<evidence type="ECO:0000256" key="9">
    <source>
        <dbReference type="SAM" id="MobiDB-lite"/>
    </source>
</evidence>
<evidence type="ECO:0000256" key="7">
    <source>
        <dbReference type="ARBA" id="ARBA00023159"/>
    </source>
</evidence>
<keyword evidence="11" id="KW-1185">Reference proteome</keyword>
<evidence type="ECO:0000256" key="2">
    <source>
        <dbReference type="ARBA" id="ARBA00021000"/>
    </source>
</evidence>
<gene>
    <name evidence="10" type="ORF">pdam_00022552</name>
</gene>
<dbReference type="Gene3D" id="2.60.40.4240">
    <property type="entry name" value="Transcription activator, Churchill"/>
    <property type="match status" value="1"/>
</dbReference>
<dbReference type="GO" id="GO:0045893">
    <property type="term" value="P:positive regulation of DNA-templated transcription"/>
    <property type="evidence" value="ECO:0007669"/>
    <property type="project" value="InterPro"/>
</dbReference>
<proteinExistence type="inferred from homology"/>
<dbReference type="STRING" id="46731.A0A3M6T4B2"/>
<feature type="region of interest" description="Disordered" evidence="9">
    <location>
        <begin position="24"/>
        <end position="53"/>
    </location>
</feature>
<dbReference type="Pfam" id="PF06573">
    <property type="entry name" value="Churchill"/>
    <property type="match status" value="1"/>
</dbReference>
<keyword evidence="3" id="KW-0217">Developmental protein</keyword>
<dbReference type="GO" id="GO:0008543">
    <property type="term" value="P:fibroblast growth factor receptor signaling pathway"/>
    <property type="evidence" value="ECO:0007669"/>
    <property type="project" value="TreeGrafter"/>
</dbReference>
<keyword evidence="4" id="KW-0479">Metal-binding</keyword>
<reference evidence="10 11" key="1">
    <citation type="journal article" date="2018" name="Sci. Rep.">
        <title>Comparative analysis of the Pocillopora damicornis genome highlights role of immune system in coral evolution.</title>
        <authorList>
            <person name="Cunning R."/>
            <person name="Bay R.A."/>
            <person name="Gillette P."/>
            <person name="Baker A.C."/>
            <person name="Traylor-Knowles N."/>
        </authorList>
    </citation>
    <scope>NUCLEOTIDE SEQUENCE [LARGE SCALE GENOMIC DNA]</scope>
    <source>
        <strain evidence="10">RSMAS</strain>
        <tissue evidence="10">Whole animal</tissue>
    </source>
</reference>
<evidence type="ECO:0000313" key="11">
    <source>
        <dbReference type="Proteomes" id="UP000275408"/>
    </source>
</evidence>
<keyword evidence="7" id="KW-0010">Activator</keyword>
<dbReference type="PANTHER" id="PTHR31931">
    <property type="entry name" value="PROTEIN CHURCHILL"/>
    <property type="match status" value="1"/>
</dbReference>
<evidence type="ECO:0000256" key="3">
    <source>
        <dbReference type="ARBA" id="ARBA00022473"/>
    </source>
</evidence>
<feature type="non-terminal residue" evidence="10">
    <location>
        <position position="1"/>
    </location>
</feature>
<dbReference type="InterPro" id="IPR038543">
    <property type="entry name" value="Churchill_sf"/>
</dbReference>
<organism evidence="10 11">
    <name type="scientific">Pocillopora damicornis</name>
    <name type="common">Cauliflower coral</name>
    <name type="synonym">Millepora damicornis</name>
    <dbReference type="NCBI Taxonomy" id="46731"/>
    <lineage>
        <taxon>Eukaryota</taxon>
        <taxon>Metazoa</taxon>
        <taxon>Cnidaria</taxon>
        <taxon>Anthozoa</taxon>
        <taxon>Hexacorallia</taxon>
        <taxon>Scleractinia</taxon>
        <taxon>Astrocoeniina</taxon>
        <taxon>Pocilloporidae</taxon>
        <taxon>Pocillopora</taxon>
    </lineage>
</organism>
<dbReference type="PANTHER" id="PTHR31931:SF2">
    <property type="entry name" value="PROTEIN CHURCHILL"/>
    <property type="match status" value="1"/>
</dbReference>
<dbReference type="EMBL" id="RCHS01004380">
    <property type="protein sequence ID" value="RMX34585.1"/>
    <property type="molecule type" value="Genomic_DNA"/>
</dbReference>
<evidence type="ECO:0000256" key="6">
    <source>
        <dbReference type="ARBA" id="ARBA00023015"/>
    </source>
</evidence>
<keyword evidence="8" id="KW-0804">Transcription</keyword>
<protein>
    <recommendedName>
        <fullName evidence="2">Protein Churchill</fullName>
    </recommendedName>
</protein>
<dbReference type="Proteomes" id="UP000275408">
    <property type="component" value="Unassembled WGS sequence"/>
</dbReference>
<dbReference type="GO" id="GO:0008270">
    <property type="term" value="F:zinc ion binding"/>
    <property type="evidence" value="ECO:0007669"/>
    <property type="project" value="InterPro"/>
</dbReference>
<evidence type="ECO:0000256" key="5">
    <source>
        <dbReference type="ARBA" id="ARBA00022833"/>
    </source>
</evidence>
<evidence type="ECO:0000256" key="8">
    <source>
        <dbReference type="ARBA" id="ARBA00023163"/>
    </source>
</evidence>
<name>A0A3M6T4B2_POCDA</name>
<keyword evidence="5" id="KW-0862">Zinc</keyword>
<comment type="similarity">
    <text evidence="1">Belongs to the Churchill family.</text>
</comment>
<evidence type="ECO:0000313" key="10">
    <source>
        <dbReference type="EMBL" id="RMX34585.1"/>
    </source>
</evidence>
<dbReference type="AlphaFoldDB" id="A0A3M6T4B2"/>
<accession>A0A3M6T4B2</accession>
<keyword evidence="6" id="KW-0805">Transcription regulation</keyword>
<dbReference type="OrthoDB" id="5954706at2759"/>
<comment type="caution">
    <text evidence="10">The sequence shown here is derived from an EMBL/GenBank/DDBJ whole genome shotgun (WGS) entry which is preliminary data.</text>
</comment>
<dbReference type="InterPro" id="IPR009508">
    <property type="entry name" value="Transcrpt_activator_Churchill"/>
</dbReference>